<reference evidence="1 2" key="1">
    <citation type="submission" date="2021-05" db="EMBL/GenBank/DDBJ databases">
        <title>Genetic and Functional Diversity in Clade A Lucinid endosymbionts from the Bahamas.</title>
        <authorList>
            <person name="Giani N.M."/>
            <person name="Engel A.S."/>
            <person name="Campbell B.J."/>
        </authorList>
    </citation>
    <scope>NUCLEOTIDE SEQUENCE [LARGE SCALE GENOMIC DNA]</scope>
    <source>
        <strain evidence="1">LUC16012Gg_MoonRockCtena</strain>
    </source>
</reference>
<proteinExistence type="predicted"/>
<dbReference type="EMBL" id="JAHHGM010000034">
    <property type="protein sequence ID" value="MBT2991267.1"/>
    <property type="molecule type" value="Genomic_DNA"/>
</dbReference>
<dbReference type="AlphaFoldDB" id="A0A944MD87"/>
<gene>
    <name evidence="1" type="ORF">KME65_20080</name>
</gene>
<comment type="caution">
    <text evidence="1">The sequence shown here is derived from an EMBL/GenBank/DDBJ whole genome shotgun (WGS) entry which is preliminary data.</text>
</comment>
<evidence type="ECO:0000313" key="1">
    <source>
        <dbReference type="EMBL" id="MBT2991267.1"/>
    </source>
</evidence>
<accession>A0A944MD87</accession>
<organism evidence="1 2">
    <name type="scientific">Candidatus Thiodiazotropha taylori</name>
    <dbReference type="NCBI Taxonomy" id="2792791"/>
    <lineage>
        <taxon>Bacteria</taxon>
        <taxon>Pseudomonadati</taxon>
        <taxon>Pseudomonadota</taxon>
        <taxon>Gammaproteobacteria</taxon>
        <taxon>Chromatiales</taxon>
        <taxon>Sedimenticolaceae</taxon>
        <taxon>Candidatus Thiodiazotropha</taxon>
    </lineage>
</organism>
<protein>
    <submittedName>
        <fullName evidence="1">Uncharacterized protein</fullName>
    </submittedName>
</protein>
<sequence length="126" mass="14140">MSSESTRICPSLTGCLLVGICVCGAVYAVDPGYIEAVEADVAEFKTNEFIPPANSDWLGSLDSESPQLMDLEGFSAYLQKKSPGSYIFYEKLSMKFKQRLREDYLATGDLDRIKQAIFKFTREMKK</sequence>
<dbReference type="Proteomes" id="UP000770889">
    <property type="component" value="Unassembled WGS sequence"/>
</dbReference>
<evidence type="ECO:0000313" key="2">
    <source>
        <dbReference type="Proteomes" id="UP000770889"/>
    </source>
</evidence>
<name>A0A944MD87_9GAMM</name>